<gene>
    <name evidence="4" type="ORF">LrDSM24759_12430</name>
</gene>
<keyword evidence="2" id="KW-0812">Transmembrane</keyword>
<dbReference type="Proteomes" id="UP000257317">
    <property type="component" value="Unassembled WGS sequence"/>
</dbReference>
<evidence type="ECO:0000259" key="3">
    <source>
        <dbReference type="Pfam" id="PF02517"/>
    </source>
</evidence>
<keyword evidence="2" id="KW-1133">Transmembrane helix</keyword>
<dbReference type="AlphaFoldDB" id="A0A2Z6TUE0"/>
<comment type="similarity">
    <text evidence="1">Belongs to the UPF0177 family.</text>
</comment>
<proteinExistence type="inferred from homology"/>
<comment type="caution">
    <text evidence="4">The sequence shown here is derived from an EMBL/GenBank/DDBJ whole genome shotgun (WGS) entry which is preliminary data.</text>
</comment>
<dbReference type="GO" id="GO:0004175">
    <property type="term" value="F:endopeptidase activity"/>
    <property type="evidence" value="ECO:0007669"/>
    <property type="project" value="UniProtKB-ARBA"/>
</dbReference>
<evidence type="ECO:0000313" key="4">
    <source>
        <dbReference type="EMBL" id="GBG05329.1"/>
    </source>
</evidence>
<dbReference type="PANTHER" id="PTHR36435:SF1">
    <property type="entry name" value="CAAX AMINO TERMINAL PROTEASE FAMILY PROTEIN"/>
    <property type="match status" value="1"/>
</dbReference>
<protein>
    <recommendedName>
        <fullName evidence="3">CAAX prenyl protease 2/Lysostaphin resistance protein A-like domain-containing protein</fullName>
    </recommendedName>
</protein>
<feature type="transmembrane region" description="Helical" evidence="2">
    <location>
        <begin position="131"/>
        <end position="151"/>
    </location>
</feature>
<sequence length="234" mass="26494">MKVIKNIFKWIGLAIWLFLIFAFMQVPSVESTPLFSIDSQKQFYEAFKQVNLFHNILMMIIFTVVTFIMEWLACIWLKNKLVFSKKIVLKYILLALGAGIFGFVLDLINMGSVFSNANKPDVFIETLKTPMAIPLILTLVLIAPTLEELLFQGAIQKGVFRKLNPWLAIILTAIVFAGAHDITLNKAFLDRFLSGIAFGYVYQKTDDIKMAILAHSITNLLPLIIACAQAWNLM</sequence>
<feature type="transmembrane region" description="Helical" evidence="2">
    <location>
        <begin position="55"/>
        <end position="77"/>
    </location>
</feature>
<dbReference type="OrthoDB" id="2307143at2"/>
<dbReference type="GO" id="GO:0080120">
    <property type="term" value="P:CAAX-box protein maturation"/>
    <property type="evidence" value="ECO:0007669"/>
    <property type="project" value="UniProtKB-ARBA"/>
</dbReference>
<dbReference type="EMBL" id="BFBY01000011">
    <property type="protein sequence ID" value="GBG05329.1"/>
    <property type="molecule type" value="Genomic_DNA"/>
</dbReference>
<feature type="domain" description="CAAX prenyl protease 2/Lysostaphin resistance protein A-like" evidence="3">
    <location>
        <begin position="131"/>
        <end position="221"/>
    </location>
</feature>
<dbReference type="Pfam" id="PF02517">
    <property type="entry name" value="Rce1-like"/>
    <property type="match status" value="1"/>
</dbReference>
<dbReference type="InterPro" id="IPR052710">
    <property type="entry name" value="CAAX_protease"/>
</dbReference>
<keyword evidence="5" id="KW-1185">Reference proteome</keyword>
<feature type="transmembrane region" description="Helical" evidence="2">
    <location>
        <begin position="89"/>
        <end position="111"/>
    </location>
</feature>
<accession>A0A2Z6TUE0</accession>
<dbReference type="InterPro" id="IPR003675">
    <property type="entry name" value="Rce1/LyrA-like_dom"/>
</dbReference>
<feature type="transmembrane region" description="Helical" evidence="2">
    <location>
        <begin position="210"/>
        <end position="231"/>
    </location>
</feature>
<evidence type="ECO:0000256" key="2">
    <source>
        <dbReference type="SAM" id="Phobius"/>
    </source>
</evidence>
<organism evidence="4 5">
    <name type="scientific">Lactobacillus rodentium</name>
    <dbReference type="NCBI Taxonomy" id="947835"/>
    <lineage>
        <taxon>Bacteria</taxon>
        <taxon>Bacillati</taxon>
        <taxon>Bacillota</taxon>
        <taxon>Bacilli</taxon>
        <taxon>Lactobacillales</taxon>
        <taxon>Lactobacillaceae</taxon>
        <taxon>Lactobacillus</taxon>
    </lineage>
</organism>
<dbReference type="PANTHER" id="PTHR36435">
    <property type="entry name" value="SLR1288 PROTEIN"/>
    <property type="match status" value="1"/>
</dbReference>
<dbReference type="RefSeq" id="WP_117118660.1">
    <property type="nucleotide sequence ID" value="NZ_BFBY01000011.1"/>
</dbReference>
<evidence type="ECO:0000313" key="5">
    <source>
        <dbReference type="Proteomes" id="UP000257317"/>
    </source>
</evidence>
<name>A0A2Z6TUE0_9LACO</name>
<feature type="transmembrane region" description="Helical" evidence="2">
    <location>
        <begin position="163"/>
        <end position="180"/>
    </location>
</feature>
<keyword evidence="2" id="KW-0472">Membrane</keyword>
<reference evidence="5" key="1">
    <citation type="submission" date="2018-03" db="EMBL/GenBank/DDBJ databases">
        <title>New taxa in the Lactobacillus gasseri group.</title>
        <authorList>
            <person name="Tanizawa Y."/>
            <person name="Tohno M."/>
            <person name="Endo A."/>
            <person name="Arita M."/>
        </authorList>
    </citation>
    <scope>NUCLEOTIDE SEQUENCE [LARGE SCALE GENOMIC DNA]</scope>
    <source>
        <strain evidence="5">DSM 24759</strain>
    </source>
</reference>
<evidence type="ECO:0000256" key="1">
    <source>
        <dbReference type="ARBA" id="ARBA00009067"/>
    </source>
</evidence>